<dbReference type="OMA" id="WVSTTTA"/>
<feature type="transmembrane region" description="Helical" evidence="5">
    <location>
        <begin position="6"/>
        <end position="33"/>
    </location>
</feature>
<evidence type="ECO:0000256" key="2">
    <source>
        <dbReference type="ARBA" id="ARBA00022692"/>
    </source>
</evidence>
<comment type="subcellular location">
    <subcellularLocation>
        <location evidence="1">Membrane</location>
    </subcellularLocation>
</comment>
<feature type="transmembrane region" description="Helical" evidence="5">
    <location>
        <begin position="45"/>
        <end position="68"/>
    </location>
</feature>
<accession>A0A8R1U1N2</accession>
<dbReference type="InterPro" id="IPR000276">
    <property type="entry name" value="GPCR_Rhodpsn"/>
</dbReference>
<dbReference type="InterPro" id="IPR047130">
    <property type="entry name" value="7TM_GPCR_Srsx_nematod"/>
</dbReference>
<dbReference type="PROSITE" id="PS50262">
    <property type="entry name" value="G_PROTEIN_RECEP_F1_2"/>
    <property type="match status" value="1"/>
</dbReference>
<protein>
    <submittedName>
        <fullName evidence="7">G_PROTEIN_RECEP_F1_2 domain-containing protein</fullName>
    </submittedName>
</protein>
<dbReference type="InterPro" id="IPR017452">
    <property type="entry name" value="GPCR_Rhodpsn_7TM"/>
</dbReference>
<sequence length="294" mass="33277">MAVLIPILPCVCIFVLCFLTGFIGNTALIVATIQNKRLHNVNNICIALCALGDILHQIGHIPFAYFIFTGITYIPLRTCIWIQLVPNLGLNFAPTLLFPIGVDRAIAILKPLSYRKMEKKVYIPAMILPPTFYAIAMLILVLICDKNDDAEVICVVVAIYNGLSNTVWSIASALIASSNVILYAILSRVVVKARTTTKNFELLQSLKIIVAFIGLGRLTSVMIYLSTLYFDFSEMMAFYMGCYAGIFINISISCNWLFYYWRSTEYRNEFKRQFKKLLCLKNAVKPTPMYIMQR</sequence>
<feature type="transmembrane region" description="Helical" evidence="5">
    <location>
        <begin position="206"/>
        <end position="230"/>
    </location>
</feature>
<evidence type="ECO:0000313" key="8">
    <source>
        <dbReference type="Proteomes" id="UP000024404"/>
    </source>
</evidence>
<dbReference type="PANTHER" id="PTHR23360">
    <property type="entry name" value="G-PROTEIN COUPLED RECEPTORS FAMILY 1 PROFILE DOMAIN-CONTAINING PROTEIN-RELATED"/>
    <property type="match status" value="1"/>
</dbReference>
<evidence type="ECO:0000313" key="7">
    <source>
        <dbReference type="EnsemblMetazoa" id="OVOC9675.1"/>
    </source>
</evidence>
<keyword evidence="8" id="KW-1185">Reference proteome</keyword>
<dbReference type="SUPFAM" id="SSF81321">
    <property type="entry name" value="Family A G protein-coupled receptor-like"/>
    <property type="match status" value="1"/>
</dbReference>
<dbReference type="GO" id="GO:0004930">
    <property type="term" value="F:G protein-coupled receptor activity"/>
    <property type="evidence" value="ECO:0007669"/>
    <property type="project" value="InterPro"/>
</dbReference>
<feature type="transmembrane region" description="Helical" evidence="5">
    <location>
        <begin position="121"/>
        <end position="143"/>
    </location>
</feature>
<dbReference type="GO" id="GO:0016020">
    <property type="term" value="C:membrane"/>
    <property type="evidence" value="ECO:0007669"/>
    <property type="project" value="UniProtKB-SubCell"/>
</dbReference>
<keyword evidence="3 5" id="KW-1133">Transmembrane helix</keyword>
<keyword evidence="4 5" id="KW-0472">Membrane</keyword>
<feature type="domain" description="G-protein coupled receptors family 1 profile" evidence="6">
    <location>
        <begin position="24"/>
        <end position="259"/>
    </location>
</feature>
<evidence type="ECO:0000256" key="3">
    <source>
        <dbReference type="ARBA" id="ARBA00022989"/>
    </source>
</evidence>
<name>A0A8R1U1N2_ONCVO</name>
<organism evidence="7 8">
    <name type="scientific">Onchocerca volvulus</name>
    <dbReference type="NCBI Taxonomy" id="6282"/>
    <lineage>
        <taxon>Eukaryota</taxon>
        <taxon>Metazoa</taxon>
        <taxon>Ecdysozoa</taxon>
        <taxon>Nematoda</taxon>
        <taxon>Chromadorea</taxon>
        <taxon>Rhabditida</taxon>
        <taxon>Spirurina</taxon>
        <taxon>Spiruromorpha</taxon>
        <taxon>Filarioidea</taxon>
        <taxon>Onchocercidae</taxon>
        <taxon>Onchocerca</taxon>
    </lineage>
</organism>
<dbReference type="Proteomes" id="UP000024404">
    <property type="component" value="Unassembled WGS sequence"/>
</dbReference>
<dbReference type="InterPro" id="IPR019424">
    <property type="entry name" value="7TM_GPCR_Srsx"/>
</dbReference>
<dbReference type="Gene3D" id="1.20.1070.10">
    <property type="entry name" value="Rhodopsin 7-helix transmembrane proteins"/>
    <property type="match status" value="1"/>
</dbReference>
<dbReference type="EnsemblMetazoa" id="OVOC9675.1">
    <property type="protein sequence ID" value="OVOC9675.1"/>
    <property type="gene ID" value="WBGene00246484"/>
</dbReference>
<dbReference type="PANTHER" id="PTHR23360:SF5">
    <property type="entry name" value="G-PROTEIN COUPLED RECEPTORS FAMILY 1 PROFILE DOMAIN-CONTAINING PROTEIN"/>
    <property type="match status" value="1"/>
</dbReference>
<evidence type="ECO:0000259" key="6">
    <source>
        <dbReference type="PROSITE" id="PS50262"/>
    </source>
</evidence>
<feature type="transmembrane region" description="Helical" evidence="5">
    <location>
        <begin position="167"/>
        <end position="186"/>
    </location>
</feature>
<reference evidence="8" key="1">
    <citation type="submission" date="2013-10" db="EMBL/GenBank/DDBJ databases">
        <title>Genome sequencing of Onchocerca volvulus.</title>
        <authorList>
            <person name="Cotton J."/>
            <person name="Tsai J."/>
            <person name="Stanley E."/>
            <person name="Tracey A."/>
            <person name="Holroyd N."/>
            <person name="Lustigman S."/>
            <person name="Berriman M."/>
        </authorList>
    </citation>
    <scope>NUCLEOTIDE SEQUENCE</scope>
</reference>
<dbReference type="EMBL" id="CMVM020000286">
    <property type="status" value="NOT_ANNOTATED_CDS"/>
    <property type="molecule type" value="Genomic_DNA"/>
</dbReference>
<evidence type="ECO:0000256" key="4">
    <source>
        <dbReference type="ARBA" id="ARBA00023136"/>
    </source>
</evidence>
<proteinExistence type="predicted"/>
<reference evidence="7" key="2">
    <citation type="submission" date="2022-06" db="UniProtKB">
        <authorList>
            <consortium name="EnsemblMetazoa"/>
        </authorList>
    </citation>
    <scope>IDENTIFICATION</scope>
</reference>
<evidence type="ECO:0000256" key="1">
    <source>
        <dbReference type="ARBA" id="ARBA00004370"/>
    </source>
</evidence>
<dbReference type="AlphaFoldDB" id="A0A8R1U1N2"/>
<dbReference type="Pfam" id="PF10320">
    <property type="entry name" value="7TM_GPCR_Srsx"/>
    <property type="match status" value="1"/>
</dbReference>
<feature type="transmembrane region" description="Helical" evidence="5">
    <location>
        <begin position="80"/>
        <end position="100"/>
    </location>
</feature>
<dbReference type="SMART" id="SM01381">
    <property type="entry name" value="7TM_GPCR_Srsx"/>
    <property type="match status" value="1"/>
</dbReference>
<dbReference type="CDD" id="cd00637">
    <property type="entry name" value="7tm_classA_rhodopsin-like"/>
    <property type="match status" value="1"/>
</dbReference>
<evidence type="ECO:0000256" key="5">
    <source>
        <dbReference type="SAM" id="Phobius"/>
    </source>
</evidence>
<feature type="transmembrane region" description="Helical" evidence="5">
    <location>
        <begin position="236"/>
        <end position="261"/>
    </location>
</feature>
<keyword evidence="2 5" id="KW-0812">Transmembrane</keyword>